<dbReference type="Pfam" id="PF00643">
    <property type="entry name" value="zf-B_box"/>
    <property type="match status" value="1"/>
</dbReference>
<dbReference type="InterPro" id="IPR017907">
    <property type="entry name" value="Znf_RING_CS"/>
</dbReference>
<evidence type="ECO:0000256" key="3">
    <source>
        <dbReference type="ARBA" id="ARBA00022771"/>
    </source>
</evidence>
<evidence type="ECO:0000256" key="4">
    <source>
        <dbReference type="ARBA" id="ARBA00022833"/>
    </source>
</evidence>
<dbReference type="Gene3D" id="2.60.120.920">
    <property type="match status" value="1"/>
</dbReference>
<dbReference type="CDD" id="cd19769">
    <property type="entry name" value="Bbox2_TRIM16-like"/>
    <property type="match status" value="1"/>
</dbReference>
<dbReference type="SMART" id="SM00449">
    <property type="entry name" value="SPRY"/>
    <property type="match status" value="1"/>
</dbReference>
<organism evidence="11 12">
    <name type="scientific">Tachysurus vachellii</name>
    <name type="common">Darkbarbel catfish</name>
    <name type="synonym">Pelteobagrus vachellii</name>
    <dbReference type="NCBI Taxonomy" id="175792"/>
    <lineage>
        <taxon>Eukaryota</taxon>
        <taxon>Metazoa</taxon>
        <taxon>Chordata</taxon>
        <taxon>Craniata</taxon>
        <taxon>Vertebrata</taxon>
        <taxon>Euteleostomi</taxon>
        <taxon>Actinopterygii</taxon>
        <taxon>Neopterygii</taxon>
        <taxon>Teleostei</taxon>
        <taxon>Ostariophysi</taxon>
        <taxon>Siluriformes</taxon>
        <taxon>Bagridae</taxon>
        <taxon>Tachysurus</taxon>
    </lineage>
</organism>
<dbReference type="Pfam" id="PF15227">
    <property type="entry name" value="zf-C3HC4_4"/>
    <property type="match status" value="1"/>
</dbReference>
<dbReference type="SMART" id="SM00336">
    <property type="entry name" value="BBOX"/>
    <property type="match status" value="1"/>
</dbReference>
<evidence type="ECO:0000259" key="10">
    <source>
        <dbReference type="PROSITE" id="PS50188"/>
    </source>
</evidence>
<evidence type="ECO:0000256" key="5">
    <source>
        <dbReference type="ARBA" id="ARBA00022859"/>
    </source>
</evidence>
<accession>A0AA88MKZ5</accession>
<evidence type="ECO:0000256" key="6">
    <source>
        <dbReference type="PROSITE-ProRule" id="PRU00024"/>
    </source>
</evidence>
<dbReference type="InterPro" id="IPR043136">
    <property type="entry name" value="B30.2/SPRY_sf"/>
</dbReference>
<gene>
    <name evidence="11" type="ORF">Q7C36_012279</name>
</gene>
<feature type="domain" description="B30.2/SPRY" evidence="10">
    <location>
        <begin position="356"/>
        <end position="547"/>
    </location>
</feature>
<dbReference type="Gene3D" id="3.30.40.10">
    <property type="entry name" value="Zinc/RING finger domain, C3HC4 (zinc finger)"/>
    <property type="match status" value="1"/>
</dbReference>
<dbReference type="InterPro" id="IPR013320">
    <property type="entry name" value="ConA-like_dom_sf"/>
</dbReference>
<sequence>MAEAVLTAKDSFCCPVCLDLLTDPVTIPCGHSFCLSCINGCWDHNRDNVCPQCREKFTPRPALKKNTMLAELAEALRTTRLQAARVAVSYARPGDIGCDFCTENKHKAVKSCLVCLASYCEAHVQTHYNSPALKNHKLVEASVNLQQKICSQHGKLLEIFCRTDQRFICCLCVIDEHSGHKTVLPATERAERQMQLVESQKESQQRIREREKKLQELKLYIVSLRLSAQEADKESEQLFNDLIQSIEKTRSEVKELIQAQEKAELTLLEELIKNLEQELADLRKRDAEMEKLSHTDDHIHFLQSLQFLCVPLGPAELPEFPTRPKFSIEELRKAVSGLTEQLEKFYKLQLVQCEDHSALLPEPKTREDFMKYFCQLTLDPNTAHHRLGLSEKNRKVTVTRQAQKCPDHPERFDMVQQVLCKETLSGRCYWEVEQVCKFNSAITVSYKSISRKGKSNESSFDQNDKSWSFAYFKSKYFFRHNNKDIEVPVETCSSRIGVYLDHRAGTLSFYSISDTMTLLYRAHTTFTRPLYAGFQIYGYDNYFRLCS</sequence>
<dbReference type="GO" id="GO:0005737">
    <property type="term" value="C:cytoplasm"/>
    <property type="evidence" value="ECO:0007669"/>
    <property type="project" value="UniProtKB-ARBA"/>
</dbReference>
<evidence type="ECO:0000259" key="9">
    <source>
        <dbReference type="PROSITE" id="PS50119"/>
    </source>
</evidence>
<evidence type="ECO:0000256" key="2">
    <source>
        <dbReference type="ARBA" id="ARBA00022723"/>
    </source>
</evidence>
<keyword evidence="7" id="KW-0175">Coiled coil</keyword>
<dbReference type="InterPro" id="IPR001841">
    <property type="entry name" value="Znf_RING"/>
</dbReference>
<dbReference type="AlphaFoldDB" id="A0AA88MKZ5"/>
<dbReference type="Proteomes" id="UP001187315">
    <property type="component" value="Unassembled WGS sequence"/>
</dbReference>
<dbReference type="PROSITE" id="PS50089">
    <property type="entry name" value="ZF_RING_2"/>
    <property type="match status" value="1"/>
</dbReference>
<keyword evidence="12" id="KW-1185">Reference proteome</keyword>
<evidence type="ECO:0000256" key="7">
    <source>
        <dbReference type="SAM" id="Coils"/>
    </source>
</evidence>
<dbReference type="InterPro" id="IPR001870">
    <property type="entry name" value="B30.2/SPRY"/>
</dbReference>
<dbReference type="GO" id="GO:0045087">
    <property type="term" value="P:innate immune response"/>
    <property type="evidence" value="ECO:0007669"/>
    <property type="project" value="UniProtKB-KW"/>
</dbReference>
<keyword evidence="1" id="KW-0399">Innate immunity</keyword>
<dbReference type="InterPro" id="IPR003877">
    <property type="entry name" value="SPRY_dom"/>
</dbReference>
<name>A0AA88MKZ5_TACVA</name>
<protein>
    <recommendedName>
        <fullName evidence="13">Tripartite motif-containing protein 16-like</fullName>
    </recommendedName>
</protein>
<dbReference type="InterPro" id="IPR051051">
    <property type="entry name" value="E3_ubiq-ligase_TRIM/RNF"/>
</dbReference>
<evidence type="ECO:0000313" key="12">
    <source>
        <dbReference type="Proteomes" id="UP001187315"/>
    </source>
</evidence>
<dbReference type="PANTHER" id="PTHR25465:SF5">
    <property type="entry name" value="E3 UBIQUITIN_ISG15 LIGASE TRIM25-RELATED"/>
    <property type="match status" value="1"/>
</dbReference>
<feature type="domain" description="RING-type" evidence="8">
    <location>
        <begin position="14"/>
        <end position="54"/>
    </location>
</feature>
<evidence type="ECO:0000259" key="8">
    <source>
        <dbReference type="PROSITE" id="PS50089"/>
    </source>
</evidence>
<dbReference type="Gene3D" id="4.10.830.40">
    <property type="match status" value="1"/>
</dbReference>
<keyword evidence="3 6" id="KW-0863">Zinc-finger</keyword>
<keyword evidence="2" id="KW-0479">Metal-binding</keyword>
<dbReference type="InterPro" id="IPR006574">
    <property type="entry name" value="PRY"/>
</dbReference>
<keyword evidence="4" id="KW-0862">Zinc</keyword>
<dbReference type="InterPro" id="IPR058030">
    <property type="entry name" value="TRIM8/14/16/25/29/45/65_CC"/>
</dbReference>
<dbReference type="CDD" id="cd16040">
    <property type="entry name" value="SPRY_PRY_SNTX"/>
    <property type="match status" value="1"/>
</dbReference>
<evidence type="ECO:0000256" key="1">
    <source>
        <dbReference type="ARBA" id="ARBA00022588"/>
    </source>
</evidence>
<dbReference type="PROSITE" id="PS50188">
    <property type="entry name" value="B302_SPRY"/>
    <property type="match status" value="1"/>
</dbReference>
<dbReference type="SMART" id="SM00184">
    <property type="entry name" value="RING"/>
    <property type="match status" value="1"/>
</dbReference>
<dbReference type="EMBL" id="JAVHJS010000012">
    <property type="protein sequence ID" value="KAK2840700.1"/>
    <property type="molecule type" value="Genomic_DNA"/>
</dbReference>
<dbReference type="Gene3D" id="3.30.160.60">
    <property type="entry name" value="Classic Zinc Finger"/>
    <property type="match status" value="1"/>
</dbReference>
<dbReference type="PANTHER" id="PTHR25465">
    <property type="entry name" value="B-BOX DOMAIN CONTAINING"/>
    <property type="match status" value="1"/>
</dbReference>
<keyword evidence="5" id="KW-0391">Immunity</keyword>
<evidence type="ECO:0008006" key="13">
    <source>
        <dbReference type="Google" id="ProtNLM"/>
    </source>
</evidence>
<feature type="domain" description="B box-type" evidence="9">
    <location>
        <begin position="145"/>
        <end position="185"/>
    </location>
</feature>
<dbReference type="PRINTS" id="PR01407">
    <property type="entry name" value="BUTYPHLNCDUF"/>
</dbReference>
<feature type="coiled-coil region" evidence="7">
    <location>
        <begin position="239"/>
        <end position="292"/>
    </location>
</feature>
<dbReference type="SUPFAM" id="SSF49899">
    <property type="entry name" value="Concanavalin A-like lectins/glucanases"/>
    <property type="match status" value="1"/>
</dbReference>
<dbReference type="SUPFAM" id="SSF57845">
    <property type="entry name" value="B-box zinc-binding domain"/>
    <property type="match status" value="1"/>
</dbReference>
<dbReference type="Pfam" id="PF25600">
    <property type="entry name" value="TRIM_CC"/>
    <property type="match status" value="1"/>
</dbReference>
<reference evidence="11" key="1">
    <citation type="submission" date="2023-08" db="EMBL/GenBank/DDBJ databases">
        <title>Pelteobagrus vachellii genome.</title>
        <authorList>
            <person name="Liu H."/>
        </authorList>
    </citation>
    <scope>NUCLEOTIDE SEQUENCE</scope>
    <source>
        <strain evidence="11">PRFRI_2022a</strain>
        <tissue evidence="11">Muscle</tissue>
    </source>
</reference>
<dbReference type="Pfam" id="PF00622">
    <property type="entry name" value="SPRY"/>
    <property type="match status" value="1"/>
</dbReference>
<proteinExistence type="predicted"/>
<dbReference type="PROSITE" id="PS00518">
    <property type="entry name" value="ZF_RING_1"/>
    <property type="match status" value="1"/>
</dbReference>
<comment type="caution">
    <text evidence="11">The sequence shown here is derived from an EMBL/GenBank/DDBJ whole genome shotgun (WGS) entry which is preliminary data.</text>
</comment>
<dbReference type="GO" id="GO:0008270">
    <property type="term" value="F:zinc ion binding"/>
    <property type="evidence" value="ECO:0007669"/>
    <property type="project" value="UniProtKB-KW"/>
</dbReference>
<dbReference type="InterPro" id="IPR003879">
    <property type="entry name" value="Butyrophylin_SPRY"/>
</dbReference>
<evidence type="ECO:0000313" key="11">
    <source>
        <dbReference type="EMBL" id="KAK2840700.1"/>
    </source>
</evidence>
<dbReference type="InterPro" id="IPR013083">
    <property type="entry name" value="Znf_RING/FYVE/PHD"/>
</dbReference>
<dbReference type="PROSITE" id="PS50119">
    <property type="entry name" value="ZF_BBOX"/>
    <property type="match status" value="1"/>
</dbReference>
<dbReference type="InterPro" id="IPR000315">
    <property type="entry name" value="Znf_B-box"/>
</dbReference>
<dbReference type="SUPFAM" id="SSF57850">
    <property type="entry name" value="RING/U-box"/>
    <property type="match status" value="1"/>
</dbReference>
<dbReference type="Pfam" id="PF13765">
    <property type="entry name" value="PRY"/>
    <property type="match status" value="1"/>
</dbReference>
<dbReference type="SMART" id="SM00589">
    <property type="entry name" value="PRY"/>
    <property type="match status" value="1"/>
</dbReference>